<name>A0A1Y3BEX7_EURMA</name>
<dbReference type="GO" id="GO:0005543">
    <property type="term" value="F:phospholipid binding"/>
    <property type="evidence" value="ECO:0007669"/>
    <property type="project" value="InterPro"/>
</dbReference>
<dbReference type="PRINTS" id="PR00683">
    <property type="entry name" value="SPECTRINPH"/>
</dbReference>
<feature type="region of interest" description="Disordered" evidence="1">
    <location>
        <begin position="1"/>
        <end position="37"/>
    </location>
</feature>
<reference evidence="3 4" key="1">
    <citation type="submission" date="2017-03" db="EMBL/GenBank/DDBJ databases">
        <title>Genome Survey of Euroglyphus maynei.</title>
        <authorList>
            <person name="Arlian L.G."/>
            <person name="Morgan M.S."/>
            <person name="Rider S.D."/>
        </authorList>
    </citation>
    <scope>NUCLEOTIDE SEQUENCE [LARGE SCALE GENOMIC DNA]</scope>
    <source>
        <strain evidence="3">Arlian Lab</strain>
        <tissue evidence="3">Whole body</tissue>
    </source>
</reference>
<feature type="compositionally biased region" description="Basic and acidic residues" evidence="1">
    <location>
        <begin position="166"/>
        <end position="177"/>
    </location>
</feature>
<dbReference type="Proteomes" id="UP000194236">
    <property type="component" value="Unassembled WGS sequence"/>
</dbReference>
<feature type="region of interest" description="Disordered" evidence="1">
    <location>
        <begin position="146"/>
        <end position="191"/>
    </location>
</feature>
<protein>
    <submittedName>
        <fullName evidence="3">Beta chain spectrin-like protein</fullName>
    </submittedName>
</protein>
<gene>
    <name evidence="3" type="ORF">BLA29_006395</name>
</gene>
<evidence type="ECO:0000313" key="4">
    <source>
        <dbReference type="Proteomes" id="UP000194236"/>
    </source>
</evidence>
<feature type="compositionally biased region" description="Polar residues" evidence="1">
    <location>
        <begin position="20"/>
        <end position="31"/>
    </location>
</feature>
<dbReference type="InterPro" id="IPR041681">
    <property type="entry name" value="PH_9"/>
</dbReference>
<dbReference type="CDD" id="cd10571">
    <property type="entry name" value="PH_beta_spectrin"/>
    <property type="match status" value="1"/>
</dbReference>
<dbReference type="Gene3D" id="2.30.29.30">
    <property type="entry name" value="Pleckstrin-homology domain (PH domain)/Phosphotyrosine-binding domain (PTB)"/>
    <property type="match status" value="1"/>
</dbReference>
<dbReference type="AlphaFoldDB" id="A0A1Y3BEX7"/>
<keyword evidence="4" id="KW-1185">Reference proteome</keyword>
<proteinExistence type="predicted"/>
<dbReference type="SUPFAM" id="SSF50729">
    <property type="entry name" value="PH domain-like"/>
    <property type="match status" value="1"/>
</dbReference>
<dbReference type="SMART" id="SM00233">
    <property type="entry name" value="PH"/>
    <property type="match status" value="1"/>
</dbReference>
<feature type="non-terminal residue" evidence="3">
    <location>
        <position position="1"/>
    </location>
</feature>
<dbReference type="PROSITE" id="PS50003">
    <property type="entry name" value="PH_DOMAIN"/>
    <property type="match status" value="1"/>
</dbReference>
<dbReference type="FunFam" id="2.30.29.30:FF:000024">
    <property type="entry name" value="Spectrin beta chain"/>
    <property type="match status" value="1"/>
</dbReference>
<feature type="compositionally biased region" description="Polar residues" evidence="1">
    <location>
        <begin position="146"/>
        <end position="163"/>
    </location>
</feature>
<dbReference type="OrthoDB" id="6537800at2759"/>
<sequence length="191" mass="21649">PKTKKDSKTSFGSLRRKKSSTPSKQSDSNGTDSDDIIMEGVLNRKHEWESTTKRASNRSWDKVYVVMKKDQLLFYKDQKHSKNEPEKYYKGEPAIQLDDVQVEIASNYTKKKFVFRLKLSNGAEYLFQAKDDGEMECWLNTISSTIRSQQATSSPGQSRSQTMPAKGEKMKESEARKSGAGGSGIFTLKKK</sequence>
<comment type="caution">
    <text evidence="3">The sequence shown here is derived from an EMBL/GenBank/DDBJ whole genome shotgun (WGS) entry which is preliminary data.</text>
</comment>
<dbReference type="Pfam" id="PF15410">
    <property type="entry name" value="PH_9"/>
    <property type="match status" value="1"/>
</dbReference>
<organism evidence="3 4">
    <name type="scientific">Euroglyphus maynei</name>
    <name type="common">Mayne's house dust mite</name>
    <dbReference type="NCBI Taxonomy" id="6958"/>
    <lineage>
        <taxon>Eukaryota</taxon>
        <taxon>Metazoa</taxon>
        <taxon>Ecdysozoa</taxon>
        <taxon>Arthropoda</taxon>
        <taxon>Chelicerata</taxon>
        <taxon>Arachnida</taxon>
        <taxon>Acari</taxon>
        <taxon>Acariformes</taxon>
        <taxon>Sarcoptiformes</taxon>
        <taxon>Astigmata</taxon>
        <taxon>Psoroptidia</taxon>
        <taxon>Analgoidea</taxon>
        <taxon>Pyroglyphidae</taxon>
        <taxon>Pyroglyphinae</taxon>
        <taxon>Euroglyphus</taxon>
    </lineage>
</organism>
<dbReference type="EMBL" id="MUJZ01022955">
    <property type="protein sequence ID" value="OTF79470.1"/>
    <property type="molecule type" value="Genomic_DNA"/>
</dbReference>
<feature type="domain" description="PH" evidence="2">
    <location>
        <begin position="35"/>
        <end position="147"/>
    </location>
</feature>
<dbReference type="InterPro" id="IPR001605">
    <property type="entry name" value="PH_dom-spectrin-type"/>
</dbReference>
<evidence type="ECO:0000313" key="3">
    <source>
        <dbReference type="EMBL" id="OTF79470.1"/>
    </source>
</evidence>
<dbReference type="InterPro" id="IPR001849">
    <property type="entry name" value="PH_domain"/>
</dbReference>
<dbReference type="PANTHER" id="PTHR37283:SF1">
    <property type="entry name" value="PH DOMAIN-CONTAINING PROTEIN YHR131C"/>
    <property type="match status" value="1"/>
</dbReference>
<evidence type="ECO:0000256" key="1">
    <source>
        <dbReference type="SAM" id="MobiDB-lite"/>
    </source>
</evidence>
<dbReference type="PANTHER" id="PTHR37283">
    <property type="entry name" value="PH DOMAIN-CONTAINING PROTEIN YHR131C"/>
    <property type="match status" value="1"/>
</dbReference>
<dbReference type="InterPro" id="IPR011993">
    <property type="entry name" value="PH-like_dom_sf"/>
</dbReference>
<evidence type="ECO:0000259" key="2">
    <source>
        <dbReference type="PROSITE" id="PS50003"/>
    </source>
</evidence>
<accession>A0A1Y3BEX7</accession>